<dbReference type="Proteomes" id="UP000299102">
    <property type="component" value="Unassembled WGS sequence"/>
</dbReference>
<evidence type="ECO:0000313" key="1">
    <source>
        <dbReference type="EMBL" id="GBP67809.1"/>
    </source>
</evidence>
<protein>
    <submittedName>
        <fullName evidence="1">Uncharacterized protein</fullName>
    </submittedName>
</protein>
<dbReference type="EMBL" id="BGZK01000992">
    <property type="protein sequence ID" value="GBP67809.1"/>
    <property type="molecule type" value="Genomic_DNA"/>
</dbReference>
<keyword evidence="2" id="KW-1185">Reference proteome</keyword>
<proteinExistence type="predicted"/>
<comment type="caution">
    <text evidence="1">The sequence shown here is derived from an EMBL/GenBank/DDBJ whole genome shotgun (WGS) entry which is preliminary data.</text>
</comment>
<dbReference type="AlphaFoldDB" id="A0A4C1XZS2"/>
<dbReference type="OrthoDB" id="7285020at2759"/>
<gene>
    <name evidence="1" type="ORF">EVAR_53805_1</name>
</gene>
<accession>A0A4C1XZS2</accession>
<reference evidence="1 2" key="1">
    <citation type="journal article" date="2019" name="Commun. Biol.">
        <title>The bagworm genome reveals a unique fibroin gene that provides high tensile strength.</title>
        <authorList>
            <person name="Kono N."/>
            <person name="Nakamura H."/>
            <person name="Ohtoshi R."/>
            <person name="Tomita M."/>
            <person name="Numata K."/>
            <person name="Arakawa K."/>
        </authorList>
    </citation>
    <scope>NUCLEOTIDE SEQUENCE [LARGE SCALE GENOMIC DNA]</scope>
</reference>
<evidence type="ECO:0000313" key="2">
    <source>
        <dbReference type="Proteomes" id="UP000299102"/>
    </source>
</evidence>
<sequence>MKFRKFPPRDVVSSYSTRMGFGESVSEDVDALFTAQLPAASLGSFRRRDVPQPPPQLLHHKMPVNNYRMVIASLPSPPNPLIQNMNPVHAKLSPRHVVIRPPYQPNNPSVMNAGNLNLMSPLNVNVGSPMYSLPSSPNYSPVMSPAQKERIISPYPTPPQSLSPVGNYYVNKAPPNRALQTTKDPFLTNKMQVSPGLPQIQRNNDVLLDSTIETPDFWMDSEFLQGTADLLTALELA</sequence>
<organism evidence="1 2">
    <name type="scientific">Eumeta variegata</name>
    <name type="common">Bagworm moth</name>
    <name type="synonym">Eumeta japonica</name>
    <dbReference type="NCBI Taxonomy" id="151549"/>
    <lineage>
        <taxon>Eukaryota</taxon>
        <taxon>Metazoa</taxon>
        <taxon>Ecdysozoa</taxon>
        <taxon>Arthropoda</taxon>
        <taxon>Hexapoda</taxon>
        <taxon>Insecta</taxon>
        <taxon>Pterygota</taxon>
        <taxon>Neoptera</taxon>
        <taxon>Endopterygota</taxon>
        <taxon>Lepidoptera</taxon>
        <taxon>Glossata</taxon>
        <taxon>Ditrysia</taxon>
        <taxon>Tineoidea</taxon>
        <taxon>Psychidae</taxon>
        <taxon>Oiketicinae</taxon>
        <taxon>Eumeta</taxon>
    </lineage>
</organism>
<name>A0A4C1XZS2_EUMVA</name>